<evidence type="ECO:0000256" key="1">
    <source>
        <dbReference type="SAM" id="MobiDB-lite"/>
    </source>
</evidence>
<keyword evidence="3" id="KW-1185">Reference proteome</keyword>
<dbReference type="EMBL" id="BMAW01056432">
    <property type="protein sequence ID" value="GFT05830.1"/>
    <property type="molecule type" value="Genomic_DNA"/>
</dbReference>
<accession>A0A8X6NCA0</accession>
<feature type="region of interest" description="Disordered" evidence="1">
    <location>
        <begin position="200"/>
        <end position="246"/>
    </location>
</feature>
<proteinExistence type="predicted"/>
<comment type="caution">
    <text evidence="2">The sequence shown here is derived from an EMBL/GenBank/DDBJ whole genome shotgun (WGS) entry which is preliminary data.</text>
</comment>
<name>A0A8X6NCA0_NEPPI</name>
<protein>
    <submittedName>
        <fullName evidence="2">Uncharacterized protein</fullName>
    </submittedName>
</protein>
<dbReference type="AlphaFoldDB" id="A0A8X6NCA0"/>
<evidence type="ECO:0000313" key="2">
    <source>
        <dbReference type="EMBL" id="GFT05830.1"/>
    </source>
</evidence>
<dbReference type="Proteomes" id="UP000887013">
    <property type="component" value="Unassembled WGS sequence"/>
</dbReference>
<sequence length="452" mass="50613">MERQESLESDAELEQQDAEAAAARARQEVVIPEASVPPQEAPAPSIPEVSQLRPFPFLPETRRRPSASAEQGAPPHRTISSQGAILRSATKDSQRSTQGTIVNVGEFTRRPTDRLTKNRAQIVEFKTKGNQGGRSIVAELKTKRLIASDGDQQKSANEEQNNRMNRRLQYETSSSYESRRSMTVELKGASSIVAELKTGRRRNDSLTRASASGDLERLYGEGDQEGSNSSEGTRGGVIKRGSSEREQHSLIKRGFAYLEKARDVIESGSTSSSLTRVKVNVDESTPKDKGSRIPTLFFPDHKLFRKTSVKEVTPRHKCLRRTQSVSTPENKGTRIPTFFSPEHKYFRRTSVRDMTPKDKSHRRTHSVPIPMDKIRTTQFSRQTLEHKINPPDIPLEPLRNSGHYTLQEERSPVVSHLEALESELAVNAALTAVSLLILIMLHLMNDSSKEEE</sequence>
<feature type="region of interest" description="Disordered" evidence="1">
    <location>
        <begin position="147"/>
        <end position="182"/>
    </location>
</feature>
<organism evidence="2 3">
    <name type="scientific">Nephila pilipes</name>
    <name type="common">Giant wood spider</name>
    <name type="synonym">Nephila maculata</name>
    <dbReference type="NCBI Taxonomy" id="299642"/>
    <lineage>
        <taxon>Eukaryota</taxon>
        <taxon>Metazoa</taxon>
        <taxon>Ecdysozoa</taxon>
        <taxon>Arthropoda</taxon>
        <taxon>Chelicerata</taxon>
        <taxon>Arachnida</taxon>
        <taxon>Araneae</taxon>
        <taxon>Araneomorphae</taxon>
        <taxon>Entelegynae</taxon>
        <taxon>Araneoidea</taxon>
        <taxon>Nephilidae</taxon>
        <taxon>Nephila</taxon>
    </lineage>
</organism>
<reference evidence="2" key="1">
    <citation type="submission" date="2020-08" db="EMBL/GenBank/DDBJ databases">
        <title>Multicomponent nature underlies the extraordinary mechanical properties of spider dragline silk.</title>
        <authorList>
            <person name="Kono N."/>
            <person name="Nakamura H."/>
            <person name="Mori M."/>
            <person name="Yoshida Y."/>
            <person name="Ohtoshi R."/>
            <person name="Malay A.D."/>
            <person name="Moran D.A.P."/>
            <person name="Tomita M."/>
            <person name="Numata K."/>
            <person name="Arakawa K."/>
        </authorList>
    </citation>
    <scope>NUCLEOTIDE SEQUENCE</scope>
</reference>
<evidence type="ECO:0000313" key="3">
    <source>
        <dbReference type="Proteomes" id="UP000887013"/>
    </source>
</evidence>
<gene>
    <name evidence="2" type="ORF">NPIL_320721</name>
</gene>
<feature type="compositionally biased region" description="Acidic residues" evidence="1">
    <location>
        <begin position="7"/>
        <end position="17"/>
    </location>
</feature>
<feature type="region of interest" description="Disordered" evidence="1">
    <location>
        <begin position="1"/>
        <end position="97"/>
    </location>
</feature>